<evidence type="ECO:0000313" key="3">
    <source>
        <dbReference type="Proteomes" id="UP000254258"/>
    </source>
</evidence>
<gene>
    <name evidence="2" type="ORF">DWU98_03705</name>
</gene>
<reference evidence="2 3" key="1">
    <citation type="submission" date="2018-07" db="EMBL/GenBank/DDBJ databases">
        <title>Dyella monticola sp. nov. and Dyella psychrodurans sp. nov. isolated from monsoon evergreen broad-leaved forest soil of Dinghu Mountain, China.</title>
        <authorList>
            <person name="Gao Z."/>
            <person name="Qiu L."/>
        </authorList>
    </citation>
    <scope>NUCLEOTIDE SEQUENCE [LARGE SCALE GENOMIC DNA]</scope>
    <source>
        <strain evidence="2 3">4G-K06</strain>
    </source>
</reference>
<dbReference type="Pfam" id="PF13471">
    <property type="entry name" value="Transglut_core3"/>
    <property type="match status" value="1"/>
</dbReference>
<dbReference type="NCBIfam" id="NF033537">
    <property type="entry name" value="lasso_biosyn_B2"/>
    <property type="match status" value="1"/>
</dbReference>
<sequence length="291" mass="32174">MRGFRRASRRRSGYEVPAHIPGSAKPAFVAQSFHSEVIAAQRSSASADPEEHPRRYWLPEHVVVCTRLEGAVLLDLQKNRYYGLGRAESIALSIFVANWPATAGSPISHNSQTAGNAVNRYIAALLNSGLLCAIEPLRRVPSAQVATPLSSIGEEIVGIGRPSVAQVVTFFRAYRWARNHVRHSSLDTISRAVTMTRTSAERPGSMPSESDVVPLVSAFRILRPLAMTANGECLTHSLALLRFLARYGVFPTWIIGVRLRPWRAHSWIQMQERVLDSTPEKVCDFTPILAV</sequence>
<dbReference type="InterPro" id="IPR053521">
    <property type="entry name" value="McjB-like"/>
</dbReference>
<proteinExistence type="predicted"/>
<dbReference type="RefSeq" id="WP_115494071.1">
    <property type="nucleotide sequence ID" value="NZ_QRBE01000001.1"/>
</dbReference>
<name>A0A370X9W0_9GAMM</name>
<protein>
    <submittedName>
        <fullName evidence="2">Lasso peptide biosynthesis B2 protein</fullName>
    </submittedName>
</protein>
<dbReference type="InterPro" id="IPR032708">
    <property type="entry name" value="McjB_C"/>
</dbReference>
<comment type="caution">
    <text evidence="2">The sequence shown here is derived from an EMBL/GenBank/DDBJ whole genome shotgun (WGS) entry which is preliminary data.</text>
</comment>
<evidence type="ECO:0000259" key="1">
    <source>
        <dbReference type="Pfam" id="PF13471"/>
    </source>
</evidence>
<accession>A0A370X9W0</accession>
<keyword evidence="3" id="KW-1185">Reference proteome</keyword>
<feature type="domain" description="Microcin J25-processing protein McjB C-terminal" evidence="1">
    <location>
        <begin position="188"/>
        <end position="289"/>
    </location>
</feature>
<dbReference type="EMBL" id="QRBE01000001">
    <property type="protein sequence ID" value="RDS85051.1"/>
    <property type="molecule type" value="Genomic_DNA"/>
</dbReference>
<evidence type="ECO:0000313" key="2">
    <source>
        <dbReference type="EMBL" id="RDS85051.1"/>
    </source>
</evidence>
<dbReference type="Proteomes" id="UP000254258">
    <property type="component" value="Unassembled WGS sequence"/>
</dbReference>
<organism evidence="2 3">
    <name type="scientific">Dyella monticola</name>
    <dbReference type="NCBI Taxonomy" id="1927958"/>
    <lineage>
        <taxon>Bacteria</taxon>
        <taxon>Pseudomonadati</taxon>
        <taxon>Pseudomonadota</taxon>
        <taxon>Gammaproteobacteria</taxon>
        <taxon>Lysobacterales</taxon>
        <taxon>Rhodanobacteraceae</taxon>
        <taxon>Dyella</taxon>
    </lineage>
</organism>
<dbReference type="AlphaFoldDB" id="A0A370X9W0"/>